<evidence type="ECO:0000313" key="3">
    <source>
        <dbReference type="Proteomes" id="UP001319870"/>
    </source>
</evidence>
<organism evidence="2 3">
    <name type="scientific">Isoptericola luteus</name>
    <dbReference type="NCBI Taxonomy" id="2879484"/>
    <lineage>
        <taxon>Bacteria</taxon>
        <taxon>Bacillati</taxon>
        <taxon>Actinomycetota</taxon>
        <taxon>Actinomycetes</taxon>
        <taxon>Micrococcales</taxon>
        <taxon>Promicromonosporaceae</taxon>
        <taxon>Isoptericola</taxon>
    </lineage>
</organism>
<accession>A0ABS7ZBF0</accession>
<dbReference type="RefSeq" id="WP_225564130.1">
    <property type="nucleotide sequence ID" value="NZ_JAIXCQ010000002.1"/>
</dbReference>
<evidence type="ECO:0008006" key="4">
    <source>
        <dbReference type="Google" id="ProtNLM"/>
    </source>
</evidence>
<proteinExistence type="predicted"/>
<dbReference type="EMBL" id="JAIXCQ010000002">
    <property type="protein sequence ID" value="MCA5892350.1"/>
    <property type="molecule type" value="Genomic_DNA"/>
</dbReference>
<sequence length="320" mass="33870">MGAKFKLAAMAALVGLLTAAAEPEIQGRGTPEGDGFIAEHKERGGGNVPVEDDGASGLSDRYVRVDAVTCLQLNDTNYLQDIVDAPGACDAGEAGFMADPDCDEYWLAPLWVQRVRDDGSYGAPEQLSDGQCVTPADLAVEAAREFAVMKVPTPPVTVQGGEPMLVNVHYPAYTTAEPQELEAVLLDVPVVIRADPAQFVWDFDDPYSAGGGTLTTTEPGRAWSEGDPLPDASWVGHTYSRLGEPGTDVGTAVDAEGDVYRSGIEVSLTTTWRGSFRIQGSSTWTAIEGTITTTSTTAPATVTEARTRLVCEDLHGNDVC</sequence>
<dbReference type="Proteomes" id="UP001319870">
    <property type="component" value="Unassembled WGS sequence"/>
</dbReference>
<protein>
    <recommendedName>
        <fullName evidence="4">PKD domain-containing protein</fullName>
    </recommendedName>
</protein>
<gene>
    <name evidence="2" type="ORF">LEP48_03160</name>
</gene>
<name>A0ABS7ZBF0_9MICO</name>
<comment type="caution">
    <text evidence="2">The sequence shown here is derived from an EMBL/GenBank/DDBJ whole genome shotgun (WGS) entry which is preliminary data.</text>
</comment>
<keyword evidence="1" id="KW-0732">Signal</keyword>
<keyword evidence="3" id="KW-1185">Reference proteome</keyword>
<feature type="signal peptide" evidence="1">
    <location>
        <begin position="1"/>
        <end position="21"/>
    </location>
</feature>
<evidence type="ECO:0000313" key="2">
    <source>
        <dbReference type="EMBL" id="MCA5892350.1"/>
    </source>
</evidence>
<evidence type="ECO:0000256" key="1">
    <source>
        <dbReference type="SAM" id="SignalP"/>
    </source>
</evidence>
<feature type="chain" id="PRO_5046779582" description="PKD domain-containing protein" evidence="1">
    <location>
        <begin position="22"/>
        <end position="320"/>
    </location>
</feature>
<reference evidence="2 3" key="1">
    <citation type="submission" date="2021-09" db="EMBL/GenBank/DDBJ databases">
        <title>Isoptericola luteus sp. nov., a novel bacterium isolated from Harbin, the capital city of Heilongjiang province.</title>
        <authorList>
            <person name="Li J."/>
        </authorList>
    </citation>
    <scope>NUCLEOTIDE SEQUENCE [LARGE SCALE GENOMIC DNA]</scope>
    <source>
        <strain evidence="2 3">NEAU-Y5</strain>
    </source>
</reference>